<evidence type="ECO:0000259" key="9">
    <source>
        <dbReference type="PROSITE" id="PS51387"/>
    </source>
</evidence>
<dbReference type="PANTHER" id="PTHR11748:SF119">
    <property type="entry name" value="D-2-HYDROXYGLUTARATE DEHYDROGENASE"/>
    <property type="match status" value="1"/>
</dbReference>
<dbReference type="Gene3D" id="3.30.70.2740">
    <property type="match status" value="1"/>
</dbReference>
<dbReference type="InterPro" id="IPR009051">
    <property type="entry name" value="Helical_ferredxn"/>
</dbReference>
<dbReference type="SUPFAM" id="SSF46548">
    <property type="entry name" value="alpha-helical ferredoxin"/>
    <property type="match status" value="1"/>
</dbReference>
<keyword evidence="3" id="KW-0479">Metal-binding</keyword>
<dbReference type="InterPro" id="IPR016169">
    <property type="entry name" value="FAD-bd_PCMH_sub2"/>
</dbReference>
<protein>
    <submittedName>
        <fullName evidence="10">FAD-binding protein</fullName>
    </submittedName>
</protein>
<evidence type="ECO:0000313" key="10">
    <source>
        <dbReference type="EMBL" id="MBJ7610530.1"/>
    </source>
</evidence>
<sequence length="1022" mass="108702">MSELAAALRSAMAGDVRDDAYTRHLFSTDASMYRIEPLAVAFPRDAADVAAAMSVCAEHGTPLLPRGAGTSLAGQTVGRAVILDTSRHMDAIVAIDPQAGTARVQPGVVQDDLNRAAARHGLLFGPDTSTSNRATIGGMIGNNSAGSGSVIYGMTIDHVHSLDVVLSDASTAAFGPADPAELSRRAQAQTLEGRLYRRLPALVEEHRLAIGAGFPDHWRRAGGYRLDRLAGGSPFDLARFVVGSEGTLAVTTEATVQLVPLPRARAIAVGHFATVTAAIAATEDALALGPSAVELIDKTILDLSRRKLEYAALGSILEGDPGALLFVTFNGDSPAEAAAGLETLAAVWQRHGHGYHTLRATTAAQQGALLTVRSAGLGLLMAASTGTRRPVAFIEDTAVDPARLSEYTARFAAVLDSHGLVAGFYGHCSVGCLHIRPFMDLTNPAEVATMRVVAEEIRDLVREFGGANSSEHGDGLARSEFNARIFGDELYEAMREVKRLFDPQGLLNPGKIVDAPPMTHNLRDPALPLAPPLATRISFAATGDMRGAADRCMNIGVCRKGSTGVMCPSYMATREEEHSTRGRANALVRALSQPDPQAALGDQRLHEILDLCLECKACKSECPLGVDMASMKSEFLFQYQTTHGVPPRARFFAAARTLNRLGSATAPLSNWLIALPGSRALMERGLRVTRRRPLPQFERTTLLRWFAERSTRPTPPRGTHSRAGAAHTAAPTSRRAAPSSRGTVALLADSFTTFTEPAVGIAAVELLEMAGWRVELIGDQCCGRAAISKGRLDAAARSARAMTQRLAGLASQGVPIVGVEPSCILTLTEEHLTLQPGSEDAALVARQVRPVDELLVDAIDAGHLRLDPGSALAGCRILFHGHCHQKALAGTASTVRLLSRIPGATVVELDAGCCGMAGSFGFEAEHYQLSMQIGGLRLFPAVRAEPATTVIAATGVSCRQQIDHGTRRVARHPIELIREAARDPAGSIQDRPRRARSVDLRERLRRGPRAPVGDLSQSTARR</sequence>
<gene>
    <name evidence="10" type="ORF">JF887_14045</name>
</gene>
<proteinExistence type="predicted"/>
<comment type="caution">
    <text evidence="10">The sequence shown here is derived from an EMBL/GenBank/DDBJ whole genome shotgun (WGS) entry which is preliminary data.</text>
</comment>
<evidence type="ECO:0000256" key="3">
    <source>
        <dbReference type="ARBA" id="ARBA00022723"/>
    </source>
</evidence>
<comment type="cofactor">
    <cofactor evidence="1">
        <name>FAD</name>
        <dbReference type="ChEBI" id="CHEBI:57692"/>
    </cofactor>
</comment>
<organism evidence="10 11">
    <name type="scientific">Candidatus Amunia macphersoniae</name>
    <dbReference type="NCBI Taxonomy" id="3127014"/>
    <lineage>
        <taxon>Bacteria</taxon>
        <taxon>Bacillati</taxon>
        <taxon>Candidatus Dormiibacterota</taxon>
        <taxon>Candidatus Dormibacteria</taxon>
        <taxon>Candidatus Aeolococcales</taxon>
        <taxon>Candidatus Aeolococcaceae</taxon>
        <taxon>Candidatus Amunia</taxon>
    </lineage>
</organism>
<dbReference type="GO" id="GO:1903457">
    <property type="term" value="P:lactate catabolic process"/>
    <property type="evidence" value="ECO:0007669"/>
    <property type="project" value="TreeGrafter"/>
</dbReference>
<evidence type="ECO:0000256" key="6">
    <source>
        <dbReference type="ARBA" id="ARBA00023004"/>
    </source>
</evidence>
<feature type="region of interest" description="Disordered" evidence="8">
    <location>
        <begin position="980"/>
        <end position="1022"/>
    </location>
</feature>
<dbReference type="EMBL" id="JAEKNN010000063">
    <property type="protein sequence ID" value="MBJ7610530.1"/>
    <property type="molecule type" value="Genomic_DNA"/>
</dbReference>
<accession>A0A934KRN0</accession>
<evidence type="ECO:0000256" key="1">
    <source>
        <dbReference type="ARBA" id="ARBA00001974"/>
    </source>
</evidence>
<keyword evidence="4" id="KW-0274">FAD</keyword>
<dbReference type="Pfam" id="PF02913">
    <property type="entry name" value="FAD-oxidase_C"/>
    <property type="match status" value="1"/>
</dbReference>
<dbReference type="PROSITE" id="PS00198">
    <property type="entry name" value="4FE4S_FER_1"/>
    <property type="match status" value="1"/>
</dbReference>
<keyword evidence="2" id="KW-0285">Flavoprotein</keyword>
<dbReference type="InterPro" id="IPR036318">
    <property type="entry name" value="FAD-bd_PCMH-like_sf"/>
</dbReference>
<evidence type="ECO:0000256" key="2">
    <source>
        <dbReference type="ARBA" id="ARBA00022630"/>
    </source>
</evidence>
<dbReference type="PROSITE" id="PS51387">
    <property type="entry name" value="FAD_PCMH"/>
    <property type="match status" value="1"/>
</dbReference>
<dbReference type="Gene3D" id="3.30.43.10">
    <property type="entry name" value="Uridine Diphospho-n-acetylenolpyruvylglucosamine Reductase, domain 2"/>
    <property type="match status" value="1"/>
</dbReference>
<evidence type="ECO:0000256" key="5">
    <source>
        <dbReference type="ARBA" id="ARBA00023002"/>
    </source>
</evidence>
<keyword evidence="5" id="KW-0560">Oxidoreductase</keyword>
<dbReference type="Pfam" id="PF01565">
    <property type="entry name" value="FAD_binding_4"/>
    <property type="match status" value="1"/>
</dbReference>
<dbReference type="Pfam" id="PF02754">
    <property type="entry name" value="CCG"/>
    <property type="match status" value="2"/>
</dbReference>
<dbReference type="InterPro" id="IPR016171">
    <property type="entry name" value="Vanillyl_alc_oxidase_C-sub2"/>
</dbReference>
<dbReference type="GO" id="GO:0008720">
    <property type="term" value="F:D-lactate dehydrogenase (NAD+) activity"/>
    <property type="evidence" value="ECO:0007669"/>
    <property type="project" value="TreeGrafter"/>
</dbReference>
<keyword evidence="7" id="KW-0411">Iron-sulfur</keyword>
<feature type="domain" description="FAD-binding PCMH-type" evidence="9">
    <location>
        <begin position="33"/>
        <end position="261"/>
    </location>
</feature>
<dbReference type="Gene3D" id="1.10.45.10">
    <property type="entry name" value="Vanillyl-alcohol Oxidase, Chain A, domain 4"/>
    <property type="match status" value="1"/>
</dbReference>
<feature type="region of interest" description="Disordered" evidence="8">
    <location>
        <begin position="710"/>
        <end position="738"/>
    </location>
</feature>
<dbReference type="InterPro" id="IPR004017">
    <property type="entry name" value="Cys_rich_dom"/>
</dbReference>
<name>A0A934KRN0_9BACT</name>
<dbReference type="Pfam" id="PF13183">
    <property type="entry name" value="Fer4_8"/>
    <property type="match status" value="1"/>
</dbReference>
<dbReference type="GO" id="GO:0004458">
    <property type="term" value="F:D-lactate dehydrogenase (cytochrome) activity"/>
    <property type="evidence" value="ECO:0007669"/>
    <property type="project" value="TreeGrafter"/>
</dbReference>
<feature type="compositionally biased region" description="Basic and acidic residues" evidence="8">
    <location>
        <begin position="990"/>
        <end position="1002"/>
    </location>
</feature>
<reference evidence="10 11" key="1">
    <citation type="submission" date="2020-10" db="EMBL/GenBank/DDBJ databases">
        <title>Ca. Dormibacterota MAGs.</title>
        <authorList>
            <person name="Montgomery K."/>
        </authorList>
    </citation>
    <scope>NUCLEOTIDE SEQUENCE [LARGE SCALE GENOMIC DNA]</scope>
    <source>
        <strain evidence="10">Mitchell_Peninsula_5</strain>
    </source>
</reference>
<dbReference type="SUPFAM" id="SSF55103">
    <property type="entry name" value="FAD-linked oxidases, C-terminal domain"/>
    <property type="match status" value="1"/>
</dbReference>
<dbReference type="GO" id="GO:0051536">
    <property type="term" value="F:iron-sulfur cluster binding"/>
    <property type="evidence" value="ECO:0007669"/>
    <property type="project" value="UniProtKB-KW"/>
</dbReference>
<dbReference type="Gene3D" id="1.10.1060.10">
    <property type="entry name" value="Alpha-helical ferredoxin"/>
    <property type="match status" value="1"/>
</dbReference>
<evidence type="ECO:0000256" key="4">
    <source>
        <dbReference type="ARBA" id="ARBA00022827"/>
    </source>
</evidence>
<dbReference type="InterPro" id="IPR017900">
    <property type="entry name" value="4Fe4S_Fe_S_CS"/>
</dbReference>
<dbReference type="InterPro" id="IPR016166">
    <property type="entry name" value="FAD-bd_PCMH"/>
</dbReference>
<dbReference type="InterPro" id="IPR016164">
    <property type="entry name" value="FAD-linked_Oxase-like_C"/>
</dbReference>
<dbReference type="InterPro" id="IPR006094">
    <property type="entry name" value="Oxid_FAD_bind_N"/>
</dbReference>
<dbReference type="InterPro" id="IPR016167">
    <property type="entry name" value="FAD-bd_PCMH_sub1"/>
</dbReference>
<dbReference type="InterPro" id="IPR004113">
    <property type="entry name" value="FAD-bd_oxidored_4_C"/>
</dbReference>
<dbReference type="GO" id="GO:0046872">
    <property type="term" value="F:metal ion binding"/>
    <property type="evidence" value="ECO:0007669"/>
    <property type="project" value="UniProtKB-KW"/>
</dbReference>
<dbReference type="GO" id="GO:0071949">
    <property type="term" value="F:FAD binding"/>
    <property type="evidence" value="ECO:0007669"/>
    <property type="project" value="InterPro"/>
</dbReference>
<keyword evidence="6" id="KW-0408">Iron</keyword>
<dbReference type="PANTHER" id="PTHR11748">
    <property type="entry name" value="D-LACTATE DEHYDROGENASE"/>
    <property type="match status" value="1"/>
</dbReference>
<evidence type="ECO:0000313" key="11">
    <source>
        <dbReference type="Proteomes" id="UP000614410"/>
    </source>
</evidence>
<feature type="compositionally biased region" description="Low complexity" evidence="8">
    <location>
        <begin position="725"/>
        <end position="738"/>
    </location>
</feature>
<evidence type="ECO:0000256" key="8">
    <source>
        <dbReference type="SAM" id="MobiDB-lite"/>
    </source>
</evidence>
<evidence type="ECO:0000256" key="7">
    <source>
        <dbReference type="ARBA" id="ARBA00023014"/>
    </source>
</evidence>
<dbReference type="SUPFAM" id="SSF56176">
    <property type="entry name" value="FAD-binding/transporter-associated domain-like"/>
    <property type="match status" value="1"/>
</dbReference>
<dbReference type="Gene3D" id="3.30.465.10">
    <property type="match status" value="1"/>
</dbReference>
<dbReference type="AlphaFoldDB" id="A0A934KRN0"/>
<dbReference type="Proteomes" id="UP000614410">
    <property type="component" value="Unassembled WGS sequence"/>
</dbReference>
<dbReference type="InterPro" id="IPR017896">
    <property type="entry name" value="4Fe4S_Fe-S-bd"/>
</dbReference>